<dbReference type="AlphaFoldDB" id="A0A9Q8FNW6"/>
<feature type="chain" id="PRO_5040173748" description="Surface layer protein A domain-containing protein" evidence="1">
    <location>
        <begin position="25"/>
        <end position="181"/>
    </location>
</feature>
<evidence type="ECO:0008006" key="4">
    <source>
        <dbReference type="Google" id="ProtNLM"/>
    </source>
</evidence>
<name>A0A9Q8FNW6_9STAP</name>
<evidence type="ECO:0000313" key="2">
    <source>
        <dbReference type="EMBL" id="TDL96625.1"/>
    </source>
</evidence>
<organism evidence="2 3">
    <name type="scientific">Macrococcus carouselicus</name>
    <dbReference type="NCBI Taxonomy" id="69969"/>
    <lineage>
        <taxon>Bacteria</taxon>
        <taxon>Bacillati</taxon>
        <taxon>Bacillota</taxon>
        <taxon>Bacilli</taxon>
        <taxon>Bacillales</taxon>
        <taxon>Staphylococcaceae</taxon>
        <taxon>Macrococcus</taxon>
    </lineage>
</organism>
<accession>A0A9Q8FNW6</accession>
<evidence type="ECO:0000256" key="1">
    <source>
        <dbReference type="SAM" id="SignalP"/>
    </source>
</evidence>
<dbReference type="Proteomes" id="UP000295280">
    <property type="component" value="Unassembled WGS sequence"/>
</dbReference>
<dbReference type="OrthoDB" id="9827808at2"/>
<sequence>MKKITTVLLAIAMLFVLLAPVSEASTYTLKNKSLKMPNLYSTTIAKQLKSGTYKYYGVKLGNTKKYMYNMWGSAASATVSRGYGSTDGMYTYGNDWQLTASASYPSTKASTDKLIVDYISISDSYHKHEYSKIKSVFGTPQYIYTAGKYRSISYNDVLDISFTKVGTKWYVEDITSSKYNF</sequence>
<comment type="caution">
    <text evidence="2">The sequence shown here is derived from an EMBL/GenBank/DDBJ whole genome shotgun (WGS) entry which is preliminary data.</text>
</comment>
<keyword evidence="1" id="KW-0732">Signal</keyword>
<dbReference type="RefSeq" id="WP_133418309.1">
    <property type="nucleotide sequence ID" value="NZ_SCWD01000005.1"/>
</dbReference>
<dbReference type="EMBL" id="SCWD01000005">
    <property type="protein sequence ID" value="TDL96625.1"/>
    <property type="molecule type" value="Genomic_DNA"/>
</dbReference>
<gene>
    <name evidence="2" type="ORF">ERX40_09740</name>
</gene>
<feature type="signal peptide" evidence="1">
    <location>
        <begin position="1"/>
        <end position="24"/>
    </location>
</feature>
<protein>
    <recommendedName>
        <fullName evidence="4">Surface layer protein A domain-containing protein</fullName>
    </recommendedName>
</protein>
<reference evidence="2 3" key="1">
    <citation type="submission" date="2019-01" db="EMBL/GenBank/DDBJ databases">
        <title>Draft genome sequences of the type strains of six Macrococcus species.</title>
        <authorList>
            <person name="Mazhar S."/>
            <person name="Altermann E."/>
            <person name="Hill C."/>
            <person name="Mcauliffe O."/>
        </authorList>
    </citation>
    <scope>NUCLEOTIDE SEQUENCE [LARGE SCALE GENOMIC DNA]</scope>
    <source>
        <strain evidence="2 3">ATCC 51828</strain>
    </source>
</reference>
<evidence type="ECO:0000313" key="3">
    <source>
        <dbReference type="Proteomes" id="UP000295280"/>
    </source>
</evidence>
<proteinExistence type="predicted"/>
<keyword evidence="3" id="KW-1185">Reference proteome</keyword>